<evidence type="ECO:0000313" key="3">
    <source>
        <dbReference type="EMBL" id="QEE49614.1"/>
    </source>
</evidence>
<keyword evidence="2" id="KW-0472">Membrane</keyword>
<dbReference type="OrthoDB" id="1380107at2"/>
<dbReference type="AlphaFoldDB" id="A0A5B9FRU1"/>
<sequence length="354" mass="37904">MNLVQQNRTVERNLPAIASGKQGLGLRIFGWTPPIGKWVGDAVRYVGGVIAGRVRAIPFVGRALADEIDSITEYVAQNIETGLQSIGLNANLSLKDELTLEETRILEQWLTQFKPYAENLTQDVANALALSDTTAMLTGLNAVLNKINAVQDHYNPEVTKTAGLSTNALRQRSYVIYQAFNLIVMAVTEGLKRKNLSLTTKEVTFPINQYNFMPLFSNSTISTVTGENYVLASGSTKPTTKPGIELQPGGITTLPVYPGGGIIPKVPVNTGGTPVTNVPTKEGTNTTTDKGSDVIEAEVITDTSSDDVTNNTTGKKSNTTKVVLGGLLVVAIAIAASKASKKKAVRSKKRTKTK</sequence>
<evidence type="ECO:0000313" key="4">
    <source>
        <dbReference type="Proteomes" id="UP000321222"/>
    </source>
</evidence>
<reference evidence="3 4" key="1">
    <citation type="submission" date="2019-08" db="EMBL/GenBank/DDBJ databases">
        <title>Flavobacterium alkalisoli sp. nov., isolated from rhizosphere soil of Suaeda salsa.</title>
        <authorList>
            <person name="Sun J.-Q."/>
            <person name="Xu L."/>
        </authorList>
    </citation>
    <scope>NUCLEOTIDE SEQUENCE [LARGE SCALE GENOMIC DNA]</scope>
    <source>
        <strain evidence="3 4">XS-5</strain>
    </source>
</reference>
<dbReference type="Proteomes" id="UP000321222">
    <property type="component" value="Chromosome"/>
</dbReference>
<evidence type="ECO:0000256" key="2">
    <source>
        <dbReference type="SAM" id="Phobius"/>
    </source>
</evidence>
<protein>
    <submittedName>
        <fullName evidence="3">Uncharacterized protein</fullName>
    </submittedName>
</protein>
<gene>
    <name evidence="3" type="ORF">FUA48_08470</name>
</gene>
<keyword evidence="2" id="KW-0812">Transmembrane</keyword>
<keyword evidence="2" id="KW-1133">Transmembrane helix</keyword>
<proteinExistence type="predicted"/>
<dbReference type="EMBL" id="CP042831">
    <property type="protein sequence ID" value="QEE49614.1"/>
    <property type="molecule type" value="Genomic_DNA"/>
</dbReference>
<feature type="region of interest" description="Disordered" evidence="1">
    <location>
        <begin position="268"/>
        <end position="289"/>
    </location>
</feature>
<evidence type="ECO:0000256" key="1">
    <source>
        <dbReference type="SAM" id="MobiDB-lite"/>
    </source>
</evidence>
<organism evidence="3 4">
    <name type="scientific">Flavobacterium alkalisoli</name>
    <dbReference type="NCBI Taxonomy" id="2602769"/>
    <lineage>
        <taxon>Bacteria</taxon>
        <taxon>Pseudomonadati</taxon>
        <taxon>Bacteroidota</taxon>
        <taxon>Flavobacteriia</taxon>
        <taxon>Flavobacteriales</taxon>
        <taxon>Flavobacteriaceae</taxon>
        <taxon>Flavobacterium</taxon>
    </lineage>
</organism>
<keyword evidence="4" id="KW-1185">Reference proteome</keyword>
<feature type="transmembrane region" description="Helical" evidence="2">
    <location>
        <begin position="322"/>
        <end position="340"/>
    </location>
</feature>
<accession>A0A5B9FRU1</accession>
<dbReference type="RefSeq" id="WP_147583122.1">
    <property type="nucleotide sequence ID" value="NZ_CP042831.1"/>
</dbReference>
<dbReference type="KEGG" id="fak:FUA48_08470"/>
<name>A0A5B9FRU1_9FLAO</name>
<feature type="compositionally biased region" description="Polar residues" evidence="1">
    <location>
        <begin position="270"/>
        <end position="289"/>
    </location>
</feature>